<reference evidence="3" key="1">
    <citation type="submission" date="2020-02" db="EMBL/GenBank/DDBJ databases">
        <authorList>
            <person name="Meier V. D."/>
        </authorList>
    </citation>
    <scope>NUCLEOTIDE SEQUENCE</scope>
    <source>
        <strain evidence="3">AVDCRST_MAG93</strain>
    </source>
</reference>
<name>A0A6J4IXM2_9CHLR</name>
<dbReference type="InterPro" id="IPR012338">
    <property type="entry name" value="Beta-lactam/transpept-like"/>
</dbReference>
<gene>
    <name evidence="3" type="ORF">AVDCRST_MAG93-2337</name>
</gene>
<dbReference type="InterPro" id="IPR050491">
    <property type="entry name" value="AmpC-like"/>
</dbReference>
<evidence type="ECO:0000259" key="1">
    <source>
        <dbReference type="Pfam" id="PF00144"/>
    </source>
</evidence>
<dbReference type="PANTHER" id="PTHR46825">
    <property type="entry name" value="D-ALANYL-D-ALANINE-CARBOXYPEPTIDASE/ENDOPEPTIDASE AMPH"/>
    <property type="match status" value="1"/>
</dbReference>
<feature type="domain" description="Peptidase S12 Pab87-related C-terminal" evidence="2">
    <location>
        <begin position="385"/>
        <end position="438"/>
    </location>
</feature>
<accession>A0A6J4IXM2</accession>
<feature type="non-terminal residue" evidence="3">
    <location>
        <position position="438"/>
    </location>
</feature>
<feature type="domain" description="Beta-lactamase-related" evidence="1">
    <location>
        <begin position="16"/>
        <end position="337"/>
    </location>
</feature>
<dbReference type="InterPro" id="IPR021860">
    <property type="entry name" value="Peptidase_S12_Pab87-rel_C"/>
</dbReference>
<dbReference type="Gene3D" id="3.40.710.10">
    <property type="entry name" value="DD-peptidase/beta-lactamase superfamily"/>
    <property type="match status" value="1"/>
</dbReference>
<dbReference type="Pfam" id="PF00144">
    <property type="entry name" value="Beta-lactamase"/>
    <property type="match status" value="1"/>
</dbReference>
<dbReference type="EMBL" id="CADCTR010000795">
    <property type="protein sequence ID" value="CAA9264545.1"/>
    <property type="molecule type" value="Genomic_DNA"/>
</dbReference>
<dbReference type="Gene3D" id="2.40.128.600">
    <property type="match status" value="1"/>
</dbReference>
<dbReference type="InterPro" id="IPR001466">
    <property type="entry name" value="Beta-lactam-related"/>
</dbReference>
<dbReference type="SUPFAM" id="SSF56601">
    <property type="entry name" value="beta-lactamase/transpeptidase-like"/>
    <property type="match status" value="1"/>
</dbReference>
<protein>
    <submittedName>
        <fullName evidence="3">Beta-lactamase class C-like and penicillin binding proteins (PBPs) superfamily / DUF3471 domain</fullName>
    </submittedName>
</protein>
<dbReference type="AlphaFoldDB" id="A0A6J4IXM2"/>
<organism evidence="3">
    <name type="scientific">uncultured Chloroflexia bacterium</name>
    <dbReference type="NCBI Taxonomy" id="1672391"/>
    <lineage>
        <taxon>Bacteria</taxon>
        <taxon>Bacillati</taxon>
        <taxon>Chloroflexota</taxon>
        <taxon>Chloroflexia</taxon>
        <taxon>environmental samples</taxon>
    </lineage>
</organism>
<dbReference type="Pfam" id="PF11954">
    <property type="entry name" value="DUF3471"/>
    <property type="match status" value="1"/>
</dbReference>
<evidence type="ECO:0000313" key="3">
    <source>
        <dbReference type="EMBL" id="CAA9264545.1"/>
    </source>
</evidence>
<proteinExistence type="predicted"/>
<evidence type="ECO:0000259" key="2">
    <source>
        <dbReference type="Pfam" id="PF11954"/>
    </source>
</evidence>
<dbReference type="PANTHER" id="PTHR46825:SF15">
    <property type="entry name" value="BETA-LACTAMASE-RELATED DOMAIN-CONTAINING PROTEIN"/>
    <property type="match status" value="1"/>
</dbReference>
<sequence length="438" mass="49301">MDHEGSTPQLEGYSDWLQQTMSTWKVPGLAVGIIKDGQVVFLEGLGVRDTDSALPVTPNTLFALASGTKAFTTMALGLLADEGKLDWDAPVRDVVPSFKLYDVVATERLTPRDLVTHRSGLPRHDIAWYQSPFSRAELWRRLQYLQPNKDIRTDWQYQNLMYMAAGCVLEHITGMSWEDFVRSRIFQPLDMTRSNFAISDSQADQDHALPYKEIEDVVKRVPFYEQFAIGPAGSINTCVADMTRWLRLHLGKGELDGQRLVSEAQVRAMYVPQMVIQRPSKYDEILHENYGLGWSVSTYRGYEFVQHGGNIDGFSTMTTLMPRQNISVVALCNINGSSLPWIACVNAYERLLGIDETPWSDRYQADRAAAKAGEEAGKTKDAADRVESTAPSHALDAYTGEYEHPGYGSLYVDEVDGALSMRLNTLPFSVEHYHYDTF</sequence>